<dbReference type="PANTHER" id="PTHR45774">
    <property type="entry name" value="BTB/POZ DOMAIN-CONTAINING"/>
    <property type="match status" value="1"/>
</dbReference>
<dbReference type="EMBL" id="GITU01007269">
    <property type="protein sequence ID" value="MBC1175972.1"/>
    <property type="molecule type" value="Transcribed_RNA"/>
</dbReference>
<dbReference type="PROSITE" id="PS50097">
    <property type="entry name" value="BTB"/>
    <property type="match status" value="1"/>
</dbReference>
<dbReference type="SUPFAM" id="SSF54695">
    <property type="entry name" value="POZ domain"/>
    <property type="match status" value="1"/>
</dbReference>
<dbReference type="AlphaFoldDB" id="A0A7G3APK8"/>
<dbReference type="InterPro" id="IPR011705">
    <property type="entry name" value="BACK"/>
</dbReference>
<dbReference type="Gene3D" id="3.30.710.10">
    <property type="entry name" value="Potassium Channel Kv1.1, Chain A"/>
    <property type="match status" value="1"/>
</dbReference>
<dbReference type="SMART" id="SM00875">
    <property type="entry name" value="BACK"/>
    <property type="match status" value="1"/>
</dbReference>
<sequence length="455" mass="53524">MASGGENILKTREKWSEKFGKIDDRFSSFYNESILSDVTFIIGPDKEIAQAHKFVLIACSWEFFIVLSLLKLDDKKLRIPDISYDAFICFLEFCYKGKVDLKTKDVWSVLKLAYRFDVKQLIETCEDFLIKNLNVSTCIELYTKDIFLPDESELRKKIFEKIETDFVAITSNENSLKSFLDLPAQKLYNVARSENLRCDEMDVFRSLMKWAEHACSQIRMRCYPKNLRKMLGNIFHEIRFPTMKMEQIFEVQAYYPELLSYSEISAIAKVILKKKKLCHGFKYTSRKGYRLIDSIENTTNTLTINESAPIADKIFYVNCFEKGPQYSNLVSKQLSVTFMSKLPRKIVGFCYYAFETRPPKLQYCSLNQKSLIDWTVTKMEMIQYNISGLPTVHCYKVYFQDKQDIIPNQWHDLYCIFEYDIPILTLQSSFKSYDEFSKIHLQSNYLNIIPILIFE</sequence>
<name>A0A7G3APK8_LUTLO</name>
<dbReference type="PANTHER" id="PTHR45774:SF3">
    <property type="entry name" value="BTB (POZ) DOMAIN-CONTAINING 2B-RELATED"/>
    <property type="match status" value="1"/>
</dbReference>
<accession>A0A7G3APK8</accession>
<evidence type="ECO:0000259" key="1">
    <source>
        <dbReference type="PROSITE" id="PS50097"/>
    </source>
</evidence>
<organism evidence="2">
    <name type="scientific">Lutzomyia longipalpis</name>
    <name type="common">Sand fly</name>
    <dbReference type="NCBI Taxonomy" id="7200"/>
    <lineage>
        <taxon>Eukaryota</taxon>
        <taxon>Metazoa</taxon>
        <taxon>Ecdysozoa</taxon>
        <taxon>Arthropoda</taxon>
        <taxon>Hexapoda</taxon>
        <taxon>Insecta</taxon>
        <taxon>Pterygota</taxon>
        <taxon>Neoptera</taxon>
        <taxon>Endopterygota</taxon>
        <taxon>Diptera</taxon>
        <taxon>Nematocera</taxon>
        <taxon>Psychodoidea</taxon>
        <taxon>Psychodidae</taxon>
        <taxon>Lutzomyia</taxon>
        <taxon>Lutzomyia</taxon>
    </lineage>
</organism>
<dbReference type="InterPro" id="IPR000210">
    <property type="entry name" value="BTB/POZ_dom"/>
</dbReference>
<protein>
    <recommendedName>
        <fullName evidence="1">BTB domain-containing protein</fullName>
    </recommendedName>
</protein>
<dbReference type="SMART" id="SM00225">
    <property type="entry name" value="BTB"/>
    <property type="match status" value="1"/>
</dbReference>
<feature type="domain" description="BTB" evidence="1">
    <location>
        <begin position="36"/>
        <end position="103"/>
    </location>
</feature>
<dbReference type="Pfam" id="PF07707">
    <property type="entry name" value="BACK"/>
    <property type="match status" value="1"/>
</dbReference>
<evidence type="ECO:0000313" key="2">
    <source>
        <dbReference type="EMBL" id="MBC1175972.1"/>
    </source>
</evidence>
<dbReference type="Gene3D" id="1.25.40.420">
    <property type="match status" value="1"/>
</dbReference>
<dbReference type="InterPro" id="IPR011333">
    <property type="entry name" value="SKP1/BTB/POZ_sf"/>
</dbReference>
<reference evidence="2" key="1">
    <citation type="journal article" date="2020" name="BMC">
        <title>Leishmania infection induces a limited differential gene expression in the sand fly midgut.</title>
        <authorList>
            <person name="Coutinho-Abreu I.V."/>
            <person name="Serafim T.D."/>
            <person name="Meneses C."/>
            <person name="Kamhawi S."/>
            <person name="Oliveira F."/>
            <person name="Valenzuela J.G."/>
        </authorList>
    </citation>
    <scope>NUCLEOTIDE SEQUENCE</scope>
    <source>
        <strain evidence="2">Jacobina</strain>
        <tissue evidence="2">Midgut</tissue>
    </source>
</reference>
<dbReference type="Pfam" id="PF00651">
    <property type="entry name" value="BTB"/>
    <property type="match status" value="1"/>
</dbReference>
<proteinExistence type="predicted"/>
<dbReference type="VEuPathDB" id="VectorBase:LLONM1_008971"/>